<dbReference type="InterPro" id="IPR000792">
    <property type="entry name" value="Tscrpt_reg_LuxR_C"/>
</dbReference>
<evidence type="ECO:0000313" key="3">
    <source>
        <dbReference type="EMBL" id="MCS0601241.1"/>
    </source>
</evidence>
<dbReference type="SUPFAM" id="SSF46894">
    <property type="entry name" value="C-terminal effector domain of the bipartite response regulators"/>
    <property type="match status" value="1"/>
</dbReference>
<reference evidence="3 4" key="1">
    <citation type="submission" date="2022-08" db="EMBL/GenBank/DDBJ databases">
        <authorList>
            <person name="Somphong A."/>
            <person name="Phongsopitanun W."/>
        </authorList>
    </citation>
    <scope>NUCLEOTIDE SEQUENCE [LARGE SCALE GENOMIC DNA]</scope>
    <source>
        <strain evidence="3 4">LP11</strain>
    </source>
</reference>
<dbReference type="Proteomes" id="UP001205612">
    <property type="component" value="Unassembled WGS sequence"/>
</dbReference>
<evidence type="ECO:0000313" key="4">
    <source>
        <dbReference type="Proteomes" id="UP001205612"/>
    </source>
</evidence>
<dbReference type="SMART" id="SM00421">
    <property type="entry name" value="HTH_LUXR"/>
    <property type="match status" value="1"/>
</dbReference>
<dbReference type="EMBL" id="JANUGP010000004">
    <property type="protein sequence ID" value="MCS0601241.1"/>
    <property type="molecule type" value="Genomic_DNA"/>
</dbReference>
<protein>
    <submittedName>
        <fullName evidence="3">Helix-turn-helix transcriptional regulator</fullName>
    </submittedName>
</protein>
<dbReference type="RefSeq" id="WP_258777606.1">
    <property type="nucleotide sequence ID" value="NZ_JANUGP010000004.1"/>
</dbReference>
<dbReference type="InterPro" id="IPR036388">
    <property type="entry name" value="WH-like_DNA-bd_sf"/>
</dbReference>
<evidence type="ECO:0000259" key="2">
    <source>
        <dbReference type="PROSITE" id="PS50043"/>
    </source>
</evidence>
<dbReference type="PANTHER" id="PTHR34293:SF1">
    <property type="entry name" value="HTH-TYPE TRANSCRIPTIONAL REGULATOR TRMBL2"/>
    <property type="match status" value="1"/>
</dbReference>
<organism evidence="3 4">
    <name type="scientific">Streptomyces pyxinicus</name>
    <dbReference type="NCBI Taxonomy" id="2970331"/>
    <lineage>
        <taxon>Bacteria</taxon>
        <taxon>Bacillati</taxon>
        <taxon>Actinomycetota</taxon>
        <taxon>Actinomycetes</taxon>
        <taxon>Kitasatosporales</taxon>
        <taxon>Streptomycetaceae</taxon>
        <taxon>Streptomyces</taxon>
    </lineage>
</organism>
<accession>A0ABT2AYA4</accession>
<gene>
    <name evidence="3" type="ORF">NX794_08345</name>
</gene>
<dbReference type="Pfam" id="PF00196">
    <property type="entry name" value="GerE"/>
    <property type="match status" value="1"/>
</dbReference>
<dbReference type="PROSITE" id="PS50043">
    <property type="entry name" value="HTH_LUXR_2"/>
    <property type="match status" value="1"/>
</dbReference>
<feature type="region of interest" description="Disordered" evidence="1">
    <location>
        <begin position="1"/>
        <end position="22"/>
    </location>
</feature>
<keyword evidence="4" id="KW-1185">Reference proteome</keyword>
<dbReference type="InterPro" id="IPR051797">
    <property type="entry name" value="TrmB-like"/>
</dbReference>
<dbReference type="Gene3D" id="1.10.10.10">
    <property type="entry name" value="Winged helix-like DNA-binding domain superfamily/Winged helix DNA-binding domain"/>
    <property type="match status" value="1"/>
</dbReference>
<name>A0ABT2AYA4_9ACTN</name>
<feature type="domain" description="HTH luxR-type" evidence="2">
    <location>
        <begin position="267"/>
        <end position="332"/>
    </location>
</feature>
<comment type="caution">
    <text evidence="3">The sequence shown here is derived from an EMBL/GenBank/DDBJ whole genome shotgun (WGS) entry which is preliminary data.</text>
</comment>
<dbReference type="PANTHER" id="PTHR34293">
    <property type="entry name" value="HTH-TYPE TRANSCRIPTIONAL REGULATOR TRMBL2"/>
    <property type="match status" value="1"/>
</dbReference>
<proteinExistence type="predicted"/>
<sequence length="342" mass="37211">MSVSHGSTGQDADTRRTSHARHGAEELCAAGRELYARALREGQVDAADAADAPCLPALGLLRPHAENPGRLEPVPASVALHRLLRSTTDRIADERRRGARLADAFEPFLRIDGRLTGNGTDTPALRVLHGTARIDEAVTEAISAARQEVWCVRPHHEDHASYGVAVPRDQAFLDRGGRIRALHRHTHRQVSAVAAHYEQLSGDIEARGLDEVTDRLVAVDHTVAFVPAATDGTLALEVRHPALLAYFASTFDRLWRLAAPMFPRSVRWPAAADVTARERAIAALLVEGHTDAVIADRLGMNVRTARLHIARLAATFGSESRTQLGYLLARSGVLDRQEGTVE</sequence>
<feature type="compositionally biased region" description="Polar residues" evidence="1">
    <location>
        <begin position="1"/>
        <end position="11"/>
    </location>
</feature>
<dbReference type="InterPro" id="IPR016032">
    <property type="entry name" value="Sig_transdc_resp-reg_C-effctor"/>
</dbReference>
<evidence type="ECO:0000256" key="1">
    <source>
        <dbReference type="SAM" id="MobiDB-lite"/>
    </source>
</evidence>